<keyword evidence="9 13" id="KW-0779">Telomere</keyword>
<keyword evidence="5 13" id="KW-0808">Transferase</keyword>
<dbReference type="PANTHER" id="PTHR12066:SF0">
    <property type="entry name" value="TELOMERASE REVERSE TRANSCRIPTASE"/>
    <property type="match status" value="1"/>
</dbReference>
<name>A0AAD1XX47_EUPCR</name>
<dbReference type="Gene3D" id="1.10.132.70">
    <property type="match status" value="1"/>
</dbReference>
<evidence type="ECO:0000256" key="4">
    <source>
        <dbReference type="ARBA" id="ARBA00022454"/>
    </source>
</evidence>
<dbReference type="InterPro" id="IPR021891">
    <property type="entry name" value="Telomerase_RBD"/>
</dbReference>
<dbReference type="GO" id="GO:0070034">
    <property type="term" value="F:telomerase RNA binding"/>
    <property type="evidence" value="ECO:0007669"/>
    <property type="project" value="TreeGrafter"/>
</dbReference>
<evidence type="ECO:0000256" key="7">
    <source>
        <dbReference type="ARBA" id="ARBA00022723"/>
    </source>
</evidence>
<dbReference type="EC" id="2.7.7.49" evidence="2 13"/>
<feature type="domain" description="Reverse transcriptase" evidence="15">
    <location>
        <begin position="510"/>
        <end position="864"/>
    </location>
</feature>
<accession>A0AAD1XX47</accession>
<comment type="function">
    <text evidence="13">Telomerase is a ribonucleoprotein enzyme essential for the replication of chromosome termini in most eukaryotes. It elongates telomeres. It is a reverse transcriptase that adds simple sequence repeats to chromosome ends by copying a template sequence within the RNA component of the enzyme.</text>
</comment>
<dbReference type="Proteomes" id="UP001295684">
    <property type="component" value="Unassembled WGS sequence"/>
</dbReference>
<keyword evidence="6 13" id="KW-0548">Nucleotidyltransferase</keyword>
<dbReference type="PRINTS" id="PR01365">
    <property type="entry name" value="TELOMERASERT"/>
</dbReference>
<keyword evidence="4 13" id="KW-0158">Chromosome</keyword>
<keyword evidence="17" id="KW-1185">Reference proteome</keyword>
<dbReference type="GO" id="GO:0042162">
    <property type="term" value="F:telomeric DNA binding"/>
    <property type="evidence" value="ECO:0007669"/>
    <property type="project" value="TreeGrafter"/>
</dbReference>
<dbReference type="InterPro" id="IPR000477">
    <property type="entry name" value="RT_dom"/>
</dbReference>
<dbReference type="SMART" id="SM00975">
    <property type="entry name" value="Telomerase_RBD"/>
    <property type="match status" value="1"/>
</dbReference>
<dbReference type="GO" id="GO:0046872">
    <property type="term" value="F:metal ion binding"/>
    <property type="evidence" value="ECO:0007669"/>
    <property type="project" value="UniProtKB-KW"/>
</dbReference>
<evidence type="ECO:0000313" key="17">
    <source>
        <dbReference type="Proteomes" id="UP001295684"/>
    </source>
</evidence>
<comment type="catalytic activity">
    <reaction evidence="12 13">
        <text>DNA(n) + a 2'-deoxyribonucleoside 5'-triphosphate = DNA(n+1) + diphosphate</text>
        <dbReference type="Rhea" id="RHEA:22508"/>
        <dbReference type="Rhea" id="RHEA-COMP:17339"/>
        <dbReference type="Rhea" id="RHEA-COMP:17340"/>
        <dbReference type="ChEBI" id="CHEBI:33019"/>
        <dbReference type="ChEBI" id="CHEBI:61560"/>
        <dbReference type="ChEBI" id="CHEBI:173112"/>
        <dbReference type="EC" id="2.7.7.49"/>
    </reaction>
</comment>
<evidence type="ECO:0000256" key="11">
    <source>
        <dbReference type="ARBA" id="ARBA00023242"/>
    </source>
</evidence>
<reference evidence="16" key="1">
    <citation type="submission" date="2023-07" db="EMBL/GenBank/DDBJ databases">
        <authorList>
            <consortium name="AG Swart"/>
            <person name="Singh M."/>
            <person name="Singh A."/>
            <person name="Seah K."/>
            <person name="Emmerich C."/>
        </authorList>
    </citation>
    <scope>NUCLEOTIDE SEQUENCE</scope>
    <source>
        <strain evidence="16">DP1</strain>
    </source>
</reference>
<comment type="subcellular location">
    <subcellularLocation>
        <location evidence="13">Nucleus</location>
    </subcellularLocation>
    <subcellularLocation>
        <location evidence="13">Chromosome</location>
        <location evidence="13">Telomere</location>
    </subcellularLocation>
</comment>
<evidence type="ECO:0000256" key="6">
    <source>
        <dbReference type="ARBA" id="ARBA00022695"/>
    </source>
</evidence>
<dbReference type="PROSITE" id="PS50878">
    <property type="entry name" value="RT_POL"/>
    <property type="match status" value="1"/>
</dbReference>
<evidence type="ECO:0000256" key="9">
    <source>
        <dbReference type="ARBA" id="ARBA00022895"/>
    </source>
</evidence>
<dbReference type="PANTHER" id="PTHR12066">
    <property type="entry name" value="TELOMERASE REVERSE TRANSCRIPTASE"/>
    <property type="match status" value="1"/>
</dbReference>
<dbReference type="Pfam" id="PF12009">
    <property type="entry name" value="Telomerase_RBD"/>
    <property type="match status" value="1"/>
</dbReference>
<keyword evidence="10 13" id="KW-0695">RNA-directed DNA polymerase</keyword>
<evidence type="ECO:0000256" key="3">
    <source>
        <dbReference type="ARBA" id="ARBA00016182"/>
    </source>
</evidence>
<evidence type="ECO:0000256" key="2">
    <source>
        <dbReference type="ARBA" id="ARBA00012493"/>
    </source>
</evidence>
<evidence type="ECO:0000256" key="13">
    <source>
        <dbReference type="RuleBase" id="RU365061"/>
    </source>
</evidence>
<dbReference type="Gene3D" id="1.10.10.1970">
    <property type="entry name" value="TERT catalytic subunit-like"/>
    <property type="match status" value="1"/>
</dbReference>
<evidence type="ECO:0000256" key="10">
    <source>
        <dbReference type="ARBA" id="ARBA00022918"/>
    </source>
</evidence>
<evidence type="ECO:0000256" key="5">
    <source>
        <dbReference type="ARBA" id="ARBA00022679"/>
    </source>
</evidence>
<organism evidence="16 17">
    <name type="scientific">Euplotes crassus</name>
    <dbReference type="NCBI Taxonomy" id="5936"/>
    <lineage>
        <taxon>Eukaryota</taxon>
        <taxon>Sar</taxon>
        <taxon>Alveolata</taxon>
        <taxon>Ciliophora</taxon>
        <taxon>Intramacronucleata</taxon>
        <taxon>Spirotrichea</taxon>
        <taxon>Hypotrichia</taxon>
        <taxon>Euplotida</taxon>
        <taxon>Euplotidae</taxon>
        <taxon>Moneuplotes</taxon>
    </lineage>
</organism>
<comment type="similarity">
    <text evidence="1 13">Belongs to the reverse transcriptase family. Telomerase subfamily.</text>
</comment>
<sequence length="1044" mass="124407">MEMKEPKSSYQGMNPSFAGKDNGSNHEIHSALKTSEEIPWCKSLLDFLKEMAENNHLEEKWNNFLKSDKIFNKFASNIILAFDNNYNVQELKDISFREKRRSSEQLDELIKKCIQSLLESSKDSDRKKLQCFGYQLTRHRGETTMKALNLSTQKQYFLRKEWNDVRLMIGDELFCHIYKNYLIFERTSEGSLVQFAGKNIFEFLGVSKYQAAMDKSNLKVSKCCKYNIKNKDDHYINNINDVMWNNMKSRTRIFYCTQYNRNTQFFKKHLLMKDHDTLSAVDRAEKLFQDIFRFNRIRKDLKTNVVNILTHMVEKIKKFRFSYYLSKSCPLPENWVERKKVILSHLNDDRQAKAKYYEELFSYTIENKCVTQFLNEFFYHTLPKDFMTGKNRKSFQSKIKKYVGLNKHELIHKNLLLGKLDIKSIKWLGFKTSKKNYHYFDKENRFVLWRILRWIFEDVVVSLIRCFFYVTEQQKSYSETYYYRKNIWDIVMKYSIADLNRETLEEVPKEDMVKWKNELRFAPGKLRLIPKKTTFRPIMTFNKKIVDPEGKTSKMTTNTKLSYSHLMLKTLKNRMFKDPFGFAVFNYDDVMRKYEEFVLKWRQVGRPKLYFVTMDIEKCYDSVDREKLSQLLGTTRLLSSEFRIMTVQAMKRNNAEVVDLDKCARKKMKECFRQKWQKIALEGDQYPSLFNVLEDDQNDLNAKETLLVENQKRDPYKKKALLDPVIKICRHNYIEFNRKYYKQTKGIPQGLCVSSILSSFYYASLEENALGYLRKESMDANDPNITLLMRLTDDYLLITTKENNAILFIEKLINVSRQNKFKFNMKKLQTNFPLDPSKLNKYGMASVEDQNIAHDYIDWIGISIDMSTLALMPNINLRRKGILCTLNMNMQTKKASMWLKRKLKSFLMNNITHYFRKTITNREFSNKTLNKLYIAGAYKYMQCCIEYKDHFKTNTEIHPQLDKIICAIIYSVTRAFFKYLVCNIKDSIYDREHSRDFSIATLRHFIEIFSLKKNHFSGVVKILVAKEQKMLEEKDNACMTAIEN</sequence>
<comment type="caution">
    <text evidence="16">The sequence shown here is derived from an EMBL/GenBank/DDBJ whole genome shotgun (WGS) entry which is preliminary data.</text>
</comment>
<dbReference type="CDD" id="cd01648">
    <property type="entry name" value="TERT"/>
    <property type="match status" value="1"/>
</dbReference>
<evidence type="ECO:0000313" key="16">
    <source>
        <dbReference type="EMBL" id="CAI2379825.1"/>
    </source>
</evidence>
<evidence type="ECO:0000256" key="8">
    <source>
        <dbReference type="ARBA" id="ARBA00022842"/>
    </source>
</evidence>
<keyword evidence="11 13" id="KW-0539">Nucleus</keyword>
<dbReference type="GO" id="GO:0003720">
    <property type="term" value="F:telomerase activity"/>
    <property type="evidence" value="ECO:0007669"/>
    <property type="project" value="InterPro"/>
</dbReference>
<dbReference type="InterPro" id="IPR003545">
    <property type="entry name" value="Telomerase_RT"/>
</dbReference>
<protein>
    <recommendedName>
        <fullName evidence="3 13">Telomerase reverse transcriptase</fullName>
        <ecNumber evidence="2 13">2.7.7.49</ecNumber>
    </recommendedName>
    <alternativeName>
        <fullName evidence="13">Telomerase catalytic subunit</fullName>
    </alternativeName>
</protein>
<keyword evidence="8 13" id="KW-0460">Magnesium</keyword>
<evidence type="ECO:0000256" key="14">
    <source>
        <dbReference type="SAM" id="MobiDB-lite"/>
    </source>
</evidence>
<proteinExistence type="inferred from homology"/>
<dbReference type="GO" id="GO:0000781">
    <property type="term" value="C:chromosome, telomeric region"/>
    <property type="evidence" value="ECO:0007669"/>
    <property type="project" value="UniProtKB-SubCell"/>
</dbReference>
<dbReference type="AlphaFoldDB" id="A0AAD1XX47"/>
<evidence type="ECO:0000259" key="15">
    <source>
        <dbReference type="PROSITE" id="PS50878"/>
    </source>
</evidence>
<evidence type="ECO:0000256" key="12">
    <source>
        <dbReference type="ARBA" id="ARBA00048173"/>
    </source>
</evidence>
<keyword evidence="7 13" id="KW-0479">Metal-binding</keyword>
<dbReference type="EMBL" id="CAMPGE010021695">
    <property type="protein sequence ID" value="CAI2379825.1"/>
    <property type="molecule type" value="Genomic_DNA"/>
</dbReference>
<dbReference type="GO" id="GO:0000333">
    <property type="term" value="C:telomerase catalytic core complex"/>
    <property type="evidence" value="ECO:0007669"/>
    <property type="project" value="TreeGrafter"/>
</dbReference>
<feature type="region of interest" description="Disordered" evidence="14">
    <location>
        <begin position="1"/>
        <end position="26"/>
    </location>
</feature>
<dbReference type="GO" id="GO:0007004">
    <property type="term" value="P:telomere maintenance via telomerase"/>
    <property type="evidence" value="ECO:0007669"/>
    <property type="project" value="TreeGrafter"/>
</dbReference>
<evidence type="ECO:0000256" key="1">
    <source>
        <dbReference type="ARBA" id="ARBA00008001"/>
    </source>
</evidence>
<gene>
    <name evidence="16" type="ORF">ECRASSUSDP1_LOCUS21243</name>
</gene>